<dbReference type="Proteomes" id="UP000321304">
    <property type="component" value="Unassembled WGS sequence"/>
</dbReference>
<dbReference type="OrthoDB" id="9803968at2"/>
<dbReference type="SUPFAM" id="SSF56801">
    <property type="entry name" value="Acetyl-CoA synthetase-like"/>
    <property type="match status" value="1"/>
</dbReference>
<dbReference type="InterPro" id="IPR020845">
    <property type="entry name" value="AMP-binding_CS"/>
</dbReference>
<dbReference type="EMBL" id="VITY01000009">
    <property type="protein sequence ID" value="TWB94896.1"/>
    <property type="molecule type" value="Genomic_DNA"/>
</dbReference>
<accession>A0A560LH27</accession>
<keyword evidence="4" id="KW-1185">Reference proteome</keyword>
<dbReference type="GO" id="GO:0016878">
    <property type="term" value="F:acid-thiol ligase activity"/>
    <property type="evidence" value="ECO:0007669"/>
    <property type="project" value="UniProtKB-ARBA"/>
</dbReference>
<dbReference type="PANTHER" id="PTHR43767">
    <property type="entry name" value="LONG-CHAIN-FATTY-ACID--COA LIGASE"/>
    <property type="match status" value="1"/>
</dbReference>
<name>A0A560LH27_9BRAD</name>
<dbReference type="Gene3D" id="3.30.300.30">
    <property type="match status" value="1"/>
</dbReference>
<dbReference type="InterPro" id="IPR050237">
    <property type="entry name" value="ATP-dep_AMP-bd_enzyme"/>
</dbReference>
<evidence type="ECO:0000259" key="2">
    <source>
        <dbReference type="Pfam" id="PF13193"/>
    </source>
</evidence>
<dbReference type="InterPro" id="IPR045851">
    <property type="entry name" value="AMP-bd_C_sf"/>
</dbReference>
<dbReference type="InterPro" id="IPR042099">
    <property type="entry name" value="ANL_N_sf"/>
</dbReference>
<dbReference type="InterPro" id="IPR000873">
    <property type="entry name" value="AMP-dep_synth/lig_dom"/>
</dbReference>
<organism evidence="3 4">
    <name type="scientific">Bradyrhizobium macuxiense</name>
    <dbReference type="NCBI Taxonomy" id="1755647"/>
    <lineage>
        <taxon>Bacteria</taxon>
        <taxon>Pseudomonadati</taxon>
        <taxon>Pseudomonadota</taxon>
        <taxon>Alphaproteobacteria</taxon>
        <taxon>Hyphomicrobiales</taxon>
        <taxon>Nitrobacteraceae</taxon>
        <taxon>Bradyrhizobium</taxon>
    </lineage>
</organism>
<protein>
    <submittedName>
        <fullName evidence="3">Long-chain acyl-CoA synthetase</fullName>
    </submittedName>
</protein>
<reference evidence="3 4" key="1">
    <citation type="submission" date="2019-06" db="EMBL/GenBank/DDBJ databases">
        <title>Genomic Encyclopedia of Type Strains, Phase IV (KMG-V): Genome sequencing to study the core and pangenomes of soil and plant-associated prokaryotes.</title>
        <authorList>
            <person name="Whitman W."/>
        </authorList>
    </citation>
    <scope>NUCLEOTIDE SEQUENCE [LARGE SCALE GENOMIC DNA]</scope>
    <source>
        <strain evidence="3 4">BR 10355</strain>
    </source>
</reference>
<proteinExistence type="predicted"/>
<evidence type="ECO:0000313" key="3">
    <source>
        <dbReference type="EMBL" id="TWB94896.1"/>
    </source>
</evidence>
<comment type="caution">
    <text evidence="3">The sequence shown here is derived from an EMBL/GenBank/DDBJ whole genome shotgun (WGS) entry which is preliminary data.</text>
</comment>
<dbReference type="PROSITE" id="PS00455">
    <property type="entry name" value="AMP_BINDING"/>
    <property type="match status" value="1"/>
</dbReference>
<dbReference type="Pfam" id="PF00501">
    <property type="entry name" value="AMP-binding"/>
    <property type="match status" value="1"/>
</dbReference>
<evidence type="ECO:0000259" key="1">
    <source>
        <dbReference type="Pfam" id="PF00501"/>
    </source>
</evidence>
<dbReference type="RefSeq" id="WP_146989277.1">
    <property type="nucleotide sequence ID" value="NZ_VITY01000009.1"/>
</dbReference>
<feature type="domain" description="AMP-dependent synthetase/ligase" evidence="1">
    <location>
        <begin position="20"/>
        <end position="404"/>
    </location>
</feature>
<dbReference type="Pfam" id="PF13193">
    <property type="entry name" value="AMP-binding_C"/>
    <property type="match status" value="1"/>
</dbReference>
<dbReference type="InterPro" id="IPR025110">
    <property type="entry name" value="AMP-bd_C"/>
</dbReference>
<gene>
    <name evidence="3" type="ORF">FBZ93_109336</name>
</gene>
<dbReference type="AlphaFoldDB" id="A0A560LH27"/>
<dbReference type="Gene3D" id="3.40.50.12780">
    <property type="entry name" value="N-terminal domain of ligase-like"/>
    <property type="match status" value="1"/>
</dbReference>
<dbReference type="PANTHER" id="PTHR43767:SF1">
    <property type="entry name" value="NONRIBOSOMAL PEPTIDE SYNTHASE PES1 (EUROFUNG)-RELATED"/>
    <property type="match status" value="1"/>
</dbReference>
<feature type="domain" description="AMP-binding enzyme C-terminal" evidence="2">
    <location>
        <begin position="455"/>
        <end position="530"/>
    </location>
</feature>
<evidence type="ECO:0000313" key="4">
    <source>
        <dbReference type="Proteomes" id="UP000321304"/>
    </source>
</evidence>
<sequence>MTNTSAPRSNDERPLHEILRQHARERPEKPACIWYGRAVTFLELDRASDAFAARLQQLGVAKGEPVALFMNNCPQYMMAQYGIQKIGAIASPCGALNKEHELGYQLDDLGARVIVAAEPLLPIVRQVRDKTKLEHVFVVRYADLLPERPQIGVPDELLGSAPEPVDTAGDTEDFLAVTTSDARPGAVAIDMNDTALMIYTSGSTGRPKGAMLSYRNVIYKTAATVNCNGIGADDVLLSIAPLYHIAGMVMGVNAPVYAGATSVLLYRFDPLVTAQAIDRYQVSWWYSVAPMNVAITQLPNISDFKLSSLRVNPVTSFGIDWTEALARQWQAVASNCESFEAAYGLTETHTVDTFMPRTAVRWGTHGKPVPGNEIRIVDPDSGTDTPAGVPGEIVIRGAGVFKGYRNRPDATAETLRNGWLHTGDMGRLDADGYLTFMGRFKEMIKVSGYSVFPEEVESILNKHPSVAASAVIGMPDATKGEVVKAFIVLAPRTELDSARLVAWARENMAPYKVPRDVSFVTELPRSPAGKLLRRRLKD</sequence>